<keyword evidence="1" id="KW-0812">Transmembrane</keyword>
<feature type="domain" description="Acyltransferase 3" evidence="2">
    <location>
        <begin position="23"/>
        <end position="394"/>
    </location>
</feature>
<feature type="transmembrane region" description="Helical" evidence="1">
    <location>
        <begin position="272"/>
        <end position="290"/>
    </location>
</feature>
<dbReference type="GO" id="GO:0016747">
    <property type="term" value="F:acyltransferase activity, transferring groups other than amino-acyl groups"/>
    <property type="evidence" value="ECO:0007669"/>
    <property type="project" value="InterPro"/>
</dbReference>
<reference evidence="3 4" key="1">
    <citation type="journal article" date="2017" name="BMC Genomics">
        <title>Comparative genomic and phylogenomic analyses of the Bifidobacteriaceae family.</title>
        <authorList>
            <person name="Lugli G.A."/>
            <person name="Milani C."/>
            <person name="Turroni F."/>
            <person name="Duranti S."/>
            <person name="Mancabelli L."/>
            <person name="Mangifesta M."/>
            <person name="Ferrario C."/>
            <person name="Modesto M."/>
            <person name="Mattarelli P."/>
            <person name="Jiri K."/>
            <person name="van Sinderen D."/>
            <person name="Ventura M."/>
        </authorList>
    </citation>
    <scope>NUCLEOTIDE SEQUENCE [LARGE SCALE GENOMIC DNA]</scope>
    <source>
        <strain evidence="3 4">DSM 22924</strain>
    </source>
</reference>
<feature type="transmembrane region" description="Helical" evidence="1">
    <location>
        <begin position="196"/>
        <end position="214"/>
    </location>
</feature>
<feature type="transmembrane region" description="Helical" evidence="1">
    <location>
        <begin position="296"/>
        <end position="320"/>
    </location>
</feature>
<evidence type="ECO:0000259" key="2">
    <source>
        <dbReference type="Pfam" id="PF01757"/>
    </source>
</evidence>
<evidence type="ECO:0000313" key="3">
    <source>
        <dbReference type="EMBL" id="OZG50654.1"/>
    </source>
</evidence>
<gene>
    <name evidence="3" type="ORF">BOCO_0254</name>
</gene>
<feature type="transmembrane region" description="Helical" evidence="1">
    <location>
        <begin position="76"/>
        <end position="104"/>
    </location>
</feature>
<feature type="transmembrane region" description="Helical" evidence="1">
    <location>
        <begin position="234"/>
        <end position="251"/>
    </location>
</feature>
<feature type="transmembrane region" description="Helical" evidence="1">
    <location>
        <begin position="125"/>
        <end position="145"/>
    </location>
</feature>
<name>A0A261EUW3_9BIFI</name>
<evidence type="ECO:0000313" key="4">
    <source>
        <dbReference type="Proteomes" id="UP000216004"/>
    </source>
</evidence>
<organism evidence="3 4">
    <name type="scientific">Bombiscardovia coagulans</name>
    <dbReference type="NCBI Taxonomy" id="686666"/>
    <lineage>
        <taxon>Bacteria</taxon>
        <taxon>Bacillati</taxon>
        <taxon>Actinomycetota</taxon>
        <taxon>Actinomycetes</taxon>
        <taxon>Bifidobacteriales</taxon>
        <taxon>Bifidobacteriaceae</taxon>
        <taxon>Bombiscardovia</taxon>
    </lineage>
</organism>
<proteinExistence type="predicted"/>
<dbReference type="InterPro" id="IPR002656">
    <property type="entry name" value="Acyl_transf_3_dom"/>
</dbReference>
<dbReference type="OrthoDB" id="3240374at2"/>
<accession>A0A261EUW3</accession>
<dbReference type="EMBL" id="MWWS01000003">
    <property type="protein sequence ID" value="OZG50654.1"/>
    <property type="molecule type" value="Genomic_DNA"/>
</dbReference>
<dbReference type="Pfam" id="PF01757">
    <property type="entry name" value="Acyl_transf_3"/>
    <property type="match status" value="1"/>
</dbReference>
<evidence type="ECO:0000256" key="1">
    <source>
        <dbReference type="SAM" id="Phobius"/>
    </source>
</evidence>
<dbReference type="AlphaFoldDB" id="A0A261EUW3"/>
<dbReference type="Proteomes" id="UP000216004">
    <property type="component" value="Unassembled WGS sequence"/>
</dbReference>
<keyword evidence="4" id="KW-1185">Reference proteome</keyword>
<comment type="caution">
    <text evidence="3">The sequence shown here is derived from an EMBL/GenBank/DDBJ whole genome shotgun (WGS) entry which is preliminary data.</text>
</comment>
<feature type="transmembrane region" description="Helical" evidence="1">
    <location>
        <begin position="26"/>
        <end position="46"/>
    </location>
</feature>
<dbReference type="RefSeq" id="WP_094722305.1">
    <property type="nucleotide sequence ID" value="NZ_MWWS01000003.1"/>
</dbReference>
<feature type="transmembrane region" description="Helical" evidence="1">
    <location>
        <begin position="373"/>
        <end position="395"/>
    </location>
</feature>
<keyword evidence="1" id="KW-0472">Membrane</keyword>
<feature type="transmembrane region" description="Helical" evidence="1">
    <location>
        <begin position="157"/>
        <end position="184"/>
    </location>
</feature>
<keyword evidence="1" id="KW-1133">Transmembrane helix</keyword>
<protein>
    <recommendedName>
        <fullName evidence="2">Acyltransferase 3 domain-containing protein</fullName>
    </recommendedName>
</protein>
<sequence>MSQATTQAEQQQQASIPRHRNIRVEALRLTAIAGISIFHVFTPWFWGMTHMGVTPGPEHVVVSSALANSSLPIPWLLLWGMGVIALLGSWGNHVFYMISGFYMLPNMVRQVGSRGYWLDQFKAGLRRCLLVVSTVAVYAILMLLVDHFVLRIPAAGTIFWIGPGLEFVWLYLIFVILAPIWAVAVRHFGDNKWAQVLFLLLVLGIYIVNVYIAFMEQGDPVQRGLFNWRKQMSAVTYMVSYAVAGVLGVYVHKKHSTVQSSKWVTSGFWRNILFCLMVVVIGITGVWAGLGRTDLLYSLSFKSTSILAFLLALAALLTCALKQNLGFAHLKLSKVIQSLASGILGFYIVQSLSNSLWDPYCARILGGMVQQGLYGRFLLVGIVFALFFALLVSLIDRLVRQPLFRSIGLSK</sequence>
<feature type="transmembrane region" description="Helical" evidence="1">
    <location>
        <begin position="332"/>
        <end position="353"/>
    </location>
</feature>